<keyword evidence="2" id="KW-0472">Membrane</keyword>
<organism evidence="3 4">
    <name type="scientific">Arachis hypogaea</name>
    <name type="common">Peanut</name>
    <dbReference type="NCBI Taxonomy" id="3818"/>
    <lineage>
        <taxon>Eukaryota</taxon>
        <taxon>Viridiplantae</taxon>
        <taxon>Streptophyta</taxon>
        <taxon>Embryophyta</taxon>
        <taxon>Tracheophyta</taxon>
        <taxon>Spermatophyta</taxon>
        <taxon>Magnoliopsida</taxon>
        <taxon>eudicotyledons</taxon>
        <taxon>Gunneridae</taxon>
        <taxon>Pentapetalae</taxon>
        <taxon>rosids</taxon>
        <taxon>fabids</taxon>
        <taxon>Fabales</taxon>
        <taxon>Fabaceae</taxon>
        <taxon>Papilionoideae</taxon>
        <taxon>50 kb inversion clade</taxon>
        <taxon>dalbergioids sensu lato</taxon>
        <taxon>Dalbergieae</taxon>
        <taxon>Pterocarpus clade</taxon>
        <taxon>Arachis</taxon>
    </lineage>
</organism>
<feature type="region of interest" description="Disordered" evidence="1">
    <location>
        <begin position="183"/>
        <end position="240"/>
    </location>
</feature>
<feature type="compositionally biased region" description="Low complexity" evidence="1">
    <location>
        <begin position="214"/>
        <end position="223"/>
    </location>
</feature>
<dbReference type="Proteomes" id="UP000464620">
    <property type="component" value="Chromosome B09"/>
</dbReference>
<evidence type="ECO:0000256" key="2">
    <source>
        <dbReference type="SAM" id="Phobius"/>
    </source>
</evidence>
<evidence type="ECO:0000313" key="3">
    <source>
        <dbReference type="EMBL" id="QHN78102.1"/>
    </source>
</evidence>
<reference evidence="3 4" key="1">
    <citation type="submission" date="2020-01" db="EMBL/GenBank/DDBJ databases">
        <title>Genome sequence of Arachis hypogaea, cultivar Shitouqi.</title>
        <authorList>
            <person name="Zhuang W."/>
            <person name="Chen H."/>
            <person name="Varshney R."/>
            <person name="Wang D."/>
            <person name="Ming R."/>
        </authorList>
    </citation>
    <scope>NUCLEOTIDE SEQUENCE [LARGE SCALE GENOMIC DNA]</scope>
    <source>
        <tissue evidence="3">Young leaf</tissue>
    </source>
</reference>
<name>A0A6B9VCU7_ARAHY</name>
<evidence type="ECO:0000313" key="4">
    <source>
        <dbReference type="Proteomes" id="UP000464620"/>
    </source>
</evidence>
<dbReference type="EMBL" id="CP031001">
    <property type="protein sequence ID" value="QHN78102.1"/>
    <property type="molecule type" value="Genomic_DNA"/>
</dbReference>
<gene>
    <name evidence="3" type="ORF">DS421_19g658480</name>
</gene>
<dbReference type="AlphaFoldDB" id="A0A6B9VCU7"/>
<keyword evidence="2" id="KW-1133">Transmembrane helix</keyword>
<sequence>MASHDKMKHFFRAFYHLPEKDHNINLTPSANCQTGPEWLTRSLTPARVTQKESITIWSQFLTPQLFFAGFPGEDDLRTAVYMANAISRQFGLAQAIPSPYHLQEPQSLHVNATSLEDLLHIQKDNTTRRNKFHLFPFIPCLLTTYSFFSWWKIYYSSIKVAFSTCCQRMTTVLVMQQVRRAPISKRDDTSNTSNDNLDRPVISQHNEGENENTSSSDKSVSKFSSEDDVDALSPSGQLAS</sequence>
<evidence type="ECO:0000256" key="1">
    <source>
        <dbReference type="SAM" id="MobiDB-lite"/>
    </source>
</evidence>
<keyword evidence="2" id="KW-0812">Transmembrane</keyword>
<protein>
    <submittedName>
        <fullName evidence="3">Uncharacterized protein</fullName>
    </submittedName>
</protein>
<feature type="transmembrane region" description="Helical" evidence="2">
    <location>
        <begin position="132"/>
        <end position="151"/>
    </location>
</feature>
<proteinExistence type="predicted"/>
<accession>A0A6B9VCU7</accession>